<evidence type="ECO:0000313" key="4">
    <source>
        <dbReference type="Proteomes" id="UP000740557"/>
    </source>
</evidence>
<sequence length="291" mass="33187">MYKILLFYKYVTIDDPEAFRDKHKELCSSLNLKGRIIVAKEGINGTVEGTENDTTQYMHIMSADPRFANMHFKISEGTGNAFPKLSIKARDEIVALKLGDEDFDPNTTTGKYISAEEFHKLINSNEEFYIIDMRNDYEHDVGHFEGSILPKMRTFRELPQCLPEIEHLKNKKVVTVCTGGIRCEKASGYLVLKGFKDVSQLYGGIVTYMETYPNQDFLGQLYVFDGRVVMGFNTDSQEHTTIGRCEHCRVHTNNYINCTNDECHKHYICCEQCLGENESIPCASCVSVHVN</sequence>
<dbReference type="Gene3D" id="3.40.250.10">
    <property type="entry name" value="Rhodanese-like domain"/>
    <property type="match status" value="1"/>
</dbReference>
<dbReference type="GO" id="GO:0006400">
    <property type="term" value="P:tRNA modification"/>
    <property type="evidence" value="ECO:0007669"/>
    <property type="project" value="UniProtKB-UniRule"/>
</dbReference>
<dbReference type="NCBIfam" id="NF001135">
    <property type="entry name" value="PRK00142.1-3"/>
    <property type="match status" value="1"/>
</dbReference>
<organism evidence="3 4">
    <name type="scientific">candidate division WWE3 bacterium</name>
    <dbReference type="NCBI Taxonomy" id="2053526"/>
    <lineage>
        <taxon>Bacteria</taxon>
        <taxon>Katanobacteria</taxon>
    </lineage>
</organism>
<dbReference type="Pfam" id="PF12368">
    <property type="entry name" value="Rhodanese_C"/>
    <property type="match status" value="1"/>
</dbReference>
<dbReference type="EC" id="1.14.-.-" evidence="1"/>
<dbReference type="SUPFAM" id="SSF52821">
    <property type="entry name" value="Rhodanese/Cell cycle control phosphatase"/>
    <property type="match status" value="1"/>
</dbReference>
<dbReference type="HAMAP" id="MF_00469">
    <property type="entry name" value="TrhO"/>
    <property type="match status" value="1"/>
</dbReference>
<gene>
    <name evidence="1" type="primary">trhO</name>
    <name evidence="3" type="ORF">KC980_02375</name>
</gene>
<dbReference type="InterPro" id="IPR040503">
    <property type="entry name" value="TRHO_N"/>
</dbReference>
<protein>
    <recommendedName>
        <fullName evidence="1">tRNA uridine(34) hydroxylase</fullName>
        <ecNumber evidence="1">1.14.-.-</ecNumber>
    </recommendedName>
    <alternativeName>
        <fullName evidence="1">tRNA hydroxylation protein O</fullName>
    </alternativeName>
</protein>
<dbReference type="InterPro" id="IPR020936">
    <property type="entry name" value="TrhO"/>
</dbReference>
<evidence type="ECO:0000313" key="3">
    <source>
        <dbReference type="EMBL" id="MCA9308335.1"/>
    </source>
</evidence>
<dbReference type="InterPro" id="IPR001763">
    <property type="entry name" value="Rhodanese-like_dom"/>
</dbReference>
<accession>A0A955EBH7</accession>
<dbReference type="GO" id="GO:0016705">
    <property type="term" value="F:oxidoreductase activity, acting on paired donors, with incorporation or reduction of molecular oxygen"/>
    <property type="evidence" value="ECO:0007669"/>
    <property type="project" value="UniProtKB-UniRule"/>
</dbReference>
<keyword evidence="1" id="KW-0819">tRNA processing</keyword>
<feature type="domain" description="Rhodanese" evidence="2">
    <location>
        <begin position="124"/>
        <end position="217"/>
    </location>
</feature>
<evidence type="ECO:0000256" key="1">
    <source>
        <dbReference type="HAMAP-Rule" id="MF_00469"/>
    </source>
</evidence>
<comment type="caution">
    <text evidence="3">The sequence shown here is derived from an EMBL/GenBank/DDBJ whole genome shotgun (WGS) entry which is preliminary data.</text>
</comment>
<dbReference type="PANTHER" id="PTHR43268:SF3">
    <property type="entry name" value="RHODANESE-LIKE DOMAIN-CONTAINING PROTEIN 7-RELATED"/>
    <property type="match status" value="1"/>
</dbReference>
<comment type="function">
    <text evidence="1">Catalyzes oxygen-dependent 5-hydroxyuridine (ho5U) modification at position 34 in tRNAs.</text>
</comment>
<dbReference type="Pfam" id="PF17773">
    <property type="entry name" value="UPF0176_N"/>
    <property type="match status" value="1"/>
</dbReference>
<dbReference type="CDD" id="cd01518">
    <property type="entry name" value="RHOD_YceA"/>
    <property type="match status" value="1"/>
</dbReference>
<dbReference type="EMBL" id="JAGQNX010000069">
    <property type="protein sequence ID" value="MCA9308335.1"/>
    <property type="molecule type" value="Genomic_DNA"/>
</dbReference>
<dbReference type="Proteomes" id="UP000740557">
    <property type="component" value="Unassembled WGS sequence"/>
</dbReference>
<dbReference type="PROSITE" id="PS50206">
    <property type="entry name" value="RHODANESE_3"/>
    <property type="match status" value="1"/>
</dbReference>
<name>A0A955EBH7_UNCKA</name>
<comment type="similarity">
    <text evidence="1">Belongs to the TrhO family.</text>
</comment>
<dbReference type="Pfam" id="PF00581">
    <property type="entry name" value="Rhodanese"/>
    <property type="match status" value="1"/>
</dbReference>
<proteinExistence type="inferred from homology"/>
<dbReference type="AlphaFoldDB" id="A0A955EBH7"/>
<dbReference type="Gene3D" id="3.30.70.100">
    <property type="match status" value="1"/>
</dbReference>
<reference evidence="3" key="1">
    <citation type="submission" date="2020-04" db="EMBL/GenBank/DDBJ databases">
        <authorList>
            <person name="Zhang T."/>
        </authorList>
    </citation>
    <scope>NUCLEOTIDE SEQUENCE</scope>
    <source>
        <strain evidence="3">HKST-UBA79</strain>
    </source>
</reference>
<comment type="catalytic activity">
    <reaction evidence="1">
        <text>uridine(34) in tRNA + AH2 + O2 = 5-hydroxyuridine(34) in tRNA + A + H2O</text>
        <dbReference type="Rhea" id="RHEA:64224"/>
        <dbReference type="Rhea" id="RHEA-COMP:11727"/>
        <dbReference type="Rhea" id="RHEA-COMP:13381"/>
        <dbReference type="ChEBI" id="CHEBI:13193"/>
        <dbReference type="ChEBI" id="CHEBI:15377"/>
        <dbReference type="ChEBI" id="CHEBI:15379"/>
        <dbReference type="ChEBI" id="CHEBI:17499"/>
        <dbReference type="ChEBI" id="CHEBI:65315"/>
        <dbReference type="ChEBI" id="CHEBI:136877"/>
    </reaction>
</comment>
<dbReference type="InterPro" id="IPR036873">
    <property type="entry name" value="Rhodanese-like_dom_sf"/>
</dbReference>
<keyword evidence="1" id="KW-0560">Oxidoreductase</keyword>
<evidence type="ECO:0000259" key="2">
    <source>
        <dbReference type="PROSITE" id="PS50206"/>
    </source>
</evidence>
<dbReference type="PANTHER" id="PTHR43268">
    <property type="entry name" value="THIOSULFATE SULFURTRANSFERASE/RHODANESE-LIKE DOMAIN-CONTAINING PROTEIN 2"/>
    <property type="match status" value="1"/>
</dbReference>
<dbReference type="SMART" id="SM00450">
    <property type="entry name" value="RHOD"/>
    <property type="match status" value="1"/>
</dbReference>
<reference evidence="3" key="2">
    <citation type="journal article" date="2021" name="Microbiome">
        <title>Successional dynamics and alternative stable states in a saline activated sludge microbial community over 9 years.</title>
        <authorList>
            <person name="Wang Y."/>
            <person name="Ye J."/>
            <person name="Ju F."/>
            <person name="Liu L."/>
            <person name="Boyd J.A."/>
            <person name="Deng Y."/>
            <person name="Parks D.H."/>
            <person name="Jiang X."/>
            <person name="Yin X."/>
            <person name="Woodcroft B.J."/>
            <person name="Tyson G.W."/>
            <person name="Hugenholtz P."/>
            <person name="Polz M.F."/>
            <person name="Zhang T."/>
        </authorList>
    </citation>
    <scope>NUCLEOTIDE SEQUENCE</scope>
    <source>
        <strain evidence="3">HKST-UBA79</strain>
    </source>
</reference>
<dbReference type="InterPro" id="IPR022111">
    <property type="entry name" value="Rhodanese_C"/>
</dbReference>